<gene>
    <name evidence="1" type="ORF">CAP_1070</name>
</gene>
<keyword evidence="2" id="KW-1185">Reference proteome</keyword>
<organism evidence="1 2">
    <name type="scientific">Chondromyces apiculatus DSM 436</name>
    <dbReference type="NCBI Taxonomy" id="1192034"/>
    <lineage>
        <taxon>Bacteria</taxon>
        <taxon>Pseudomonadati</taxon>
        <taxon>Myxococcota</taxon>
        <taxon>Polyangia</taxon>
        <taxon>Polyangiales</taxon>
        <taxon>Polyangiaceae</taxon>
        <taxon>Chondromyces</taxon>
    </lineage>
</organism>
<reference evidence="1 2" key="1">
    <citation type="submission" date="2013-05" db="EMBL/GenBank/DDBJ databases">
        <title>Genome assembly of Chondromyces apiculatus DSM 436.</title>
        <authorList>
            <person name="Sharma G."/>
            <person name="Khatri I."/>
            <person name="Kaur C."/>
            <person name="Mayilraj S."/>
            <person name="Subramanian S."/>
        </authorList>
    </citation>
    <scope>NUCLEOTIDE SEQUENCE [LARGE SCALE GENOMIC DNA]</scope>
    <source>
        <strain evidence="1 2">DSM 436</strain>
    </source>
</reference>
<proteinExistence type="predicted"/>
<dbReference type="Proteomes" id="UP000019678">
    <property type="component" value="Unassembled WGS sequence"/>
</dbReference>
<comment type="caution">
    <text evidence="1">The sequence shown here is derived from an EMBL/GenBank/DDBJ whole genome shotgun (WGS) entry which is preliminary data.</text>
</comment>
<name>A0A017STA5_9BACT</name>
<sequence length="225" mass="24327">MRGGLRLEAARMSGDDEYAFGTLDVVGQFRLAKRVFLDARIPLTVGSLGNPMLGAHVVLRPAEKLWVTLGGAFGMPLVGEDDDLVVAGGTSQALWNVHEFSPETVPFLFQAGVEGHLGSIGILRAELDPVLHVRLTDRTDAAELALQYAFEVQIGHGIGGGLRFQGVSLVTEPEGTHQLALEPFFVLEREHLFLRLGMLLPVTDPLGSPFDPVWGMRVATGIHLD</sequence>
<evidence type="ECO:0000313" key="2">
    <source>
        <dbReference type="Proteomes" id="UP000019678"/>
    </source>
</evidence>
<dbReference type="EMBL" id="ASRX01000122">
    <property type="protein sequence ID" value="EYF00228.1"/>
    <property type="molecule type" value="Genomic_DNA"/>
</dbReference>
<dbReference type="AlphaFoldDB" id="A0A017STA5"/>
<protein>
    <submittedName>
        <fullName evidence="1">Uncharacterized protein</fullName>
    </submittedName>
</protein>
<evidence type="ECO:0000313" key="1">
    <source>
        <dbReference type="EMBL" id="EYF00228.1"/>
    </source>
</evidence>
<accession>A0A017STA5</accession>